<keyword evidence="7" id="KW-1185">Reference proteome</keyword>
<keyword evidence="2 4" id="KW-0732">Signal</keyword>
<dbReference type="PANTHER" id="PTHR35936:SF32">
    <property type="entry name" value="MEMBRANE-BOUND LYTIC MUREIN TRANSGLYCOSYLASE F"/>
    <property type="match status" value="1"/>
</dbReference>
<reference evidence="6" key="2">
    <citation type="submission" date="2023-04" db="EMBL/GenBank/DDBJ databases">
        <title>Paracnuella aquatica gen. nov., sp. nov., a member of the family Chitinophagaceae isolated from a hot spring.</title>
        <authorList>
            <person name="Wang C."/>
        </authorList>
    </citation>
    <scope>NUCLEOTIDE SEQUENCE</scope>
    <source>
        <strain evidence="6">LB-8</strain>
    </source>
</reference>
<dbReference type="InterPro" id="IPR023346">
    <property type="entry name" value="Lysozyme-like_dom_sf"/>
</dbReference>
<evidence type="ECO:0000259" key="5">
    <source>
        <dbReference type="SMART" id="SM00062"/>
    </source>
</evidence>
<dbReference type="Gene3D" id="1.10.530.10">
    <property type="match status" value="1"/>
</dbReference>
<evidence type="ECO:0000256" key="4">
    <source>
        <dbReference type="SAM" id="SignalP"/>
    </source>
</evidence>
<dbReference type="GO" id="GO:0009279">
    <property type="term" value="C:cell outer membrane"/>
    <property type="evidence" value="ECO:0007669"/>
    <property type="project" value="UniProtKB-SubCell"/>
</dbReference>
<keyword evidence="3" id="KW-0998">Cell outer membrane</keyword>
<gene>
    <name evidence="6" type="ORF">OCK74_02120</name>
</gene>
<dbReference type="InterPro" id="IPR001638">
    <property type="entry name" value="Solute-binding_3/MltF_N"/>
</dbReference>
<dbReference type="SMART" id="SM00062">
    <property type="entry name" value="PBPb"/>
    <property type="match status" value="1"/>
</dbReference>
<comment type="subcellular location">
    <subcellularLocation>
        <location evidence="1">Cell outer membrane</location>
        <topology evidence="1">Peripheral membrane protein</topology>
    </subcellularLocation>
</comment>
<evidence type="ECO:0000256" key="3">
    <source>
        <dbReference type="ARBA" id="ARBA00023237"/>
    </source>
</evidence>
<dbReference type="Pfam" id="PF00497">
    <property type="entry name" value="SBP_bac_3"/>
    <property type="match status" value="1"/>
</dbReference>
<evidence type="ECO:0000313" key="6">
    <source>
        <dbReference type="EMBL" id="MCU7547887.1"/>
    </source>
</evidence>
<feature type="domain" description="Solute-binding protein family 3/N-terminal" evidence="5">
    <location>
        <begin position="80"/>
        <end position="321"/>
    </location>
</feature>
<dbReference type="CDD" id="cd01009">
    <property type="entry name" value="PBP2_YfhD_N"/>
    <property type="match status" value="1"/>
</dbReference>
<dbReference type="Gene3D" id="3.40.190.10">
    <property type="entry name" value="Periplasmic binding protein-like II"/>
    <property type="match status" value="2"/>
</dbReference>
<dbReference type="EMBL" id="JAOTIF010000001">
    <property type="protein sequence ID" value="MCU7547887.1"/>
    <property type="molecule type" value="Genomic_DNA"/>
</dbReference>
<dbReference type="InterPro" id="IPR008258">
    <property type="entry name" value="Transglycosylase_SLT_dom_1"/>
</dbReference>
<feature type="chain" id="PRO_5040738955" evidence="4">
    <location>
        <begin position="20"/>
        <end position="510"/>
    </location>
</feature>
<feature type="signal peptide" evidence="4">
    <location>
        <begin position="1"/>
        <end position="19"/>
    </location>
</feature>
<evidence type="ECO:0000256" key="2">
    <source>
        <dbReference type="ARBA" id="ARBA00022729"/>
    </source>
</evidence>
<organism evidence="6 7">
    <name type="scientific">Paraflavisolibacter caeni</name>
    <dbReference type="NCBI Taxonomy" id="2982496"/>
    <lineage>
        <taxon>Bacteria</taxon>
        <taxon>Pseudomonadati</taxon>
        <taxon>Bacteroidota</taxon>
        <taxon>Chitinophagia</taxon>
        <taxon>Chitinophagales</taxon>
        <taxon>Chitinophagaceae</taxon>
        <taxon>Paraflavisolibacter</taxon>
    </lineage>
</organism>
<dbReference type="SUPFAM" id="SSF53850">
    <property type="entry name" value="Periplasmic binding protein-like II"/>
    <property type="match status" value="1"/>
</dbReference>
<keyword evidence="3" id="KW-0472">Membrane</keyword>
<evidence type="ECO:0000313" key="7">
    <source>
        <dbReference type="Proteomes" id="UP001155483"/>
    </source>
</evidence>
<sequence length="510" mass="58061">MKRFIHFCIFLMVIVCHFACENATVRSVRLDPEITDTAESYAINIKGDSISYFHWAAEDEILGLPKTAFGDLDSIIARGYIRVLVPYSKTYYYVEGMKRYGLAYDLLNLFEKELNRQLNFNPPRVHVIFMPVSREHILQLLNDGYADMIASGYTITPEREKLIDFSLPTVTGVKDIVVGGPSAPPIQSITDLAGQHIYIRENSSYQASLIRLNDSLRRIGLKPVHIEFIGHYLEAEDMLEMVNGGLIPYTIIAEDLATLWNSVYKDLKVYTNIAVKTNVSYGWAFRKNSPKLKAAVNKFIPTIRKGTTTGNMLYDKYLKNKERLRNAQSPEALAALNNFRTLFQKYGNAYSLDWLLLSAQAFQESQLKQETVSHAGAVGLMQLLPSTAANPPINIPNIKNAENNVHAGVKYMRYLIDNYFSTEQMDTLNVHLFALAAYNAGPGNVRKLRREAMEKGLNANEWFNNVEILAAQHIGVEPVQYVSNIYKYYRAYMVLKHYKVLRDQHKIAKK</sequence>
<name>A0A9X2XT26_9BACT</name>
<dbReference type="Proteomes" id="UP001155483">
    <property type="component" value="Unassembled WGS sequence"/>
</dbReference>
<comment type="caution">
    <text evidence="6">The sequence shown here is derived from an EMBL/GenBank/DDBJ whole genome shotgun (WGS) entry which is preliminary data.</text>
</comment>
<dbReference type="PANTHER" id="PTHR35936">
    <property type="entry name" value="MEMBRANE-BOUND LYTIC MUREIN TRANSGLYCOSYLASE F"/>
    <property type="match status" value="1"/>
</dbReference>
<dbReference type="Pfam" id="PF01464">
    <property type="entry name" value="SLT"/>
    <property type="match status" value="1"/>
</dbReference>
<proteinExistence type="predicted"/>
<dbReference type="CDD" id="cd13403">
    <property type="entry name" value="MLTF-like"/>
    <property type="match status" value="1"/>
</dbReference>
<evidence type="ECO:0000256" key="1">
    <source>
        <dbReference type="ARBA" id="ARBA00004339"/>
    </source>
</evidence>
<dbReference type="AlphaFoldDB" id="A0A9X2XT26"/>
<dbReference type="RefSeq" id="WP_279295331.1">
    <property type="nucleotide sequence ID" value="NZ_JAOTIF010000001.1"/>
</dbReference>
<reference evidence="6" key="1">
    <citation type="submission" date="2022-09" db="EMBL/GenBank/DDBJ databases">
        <authorList>
            <person name="Yuan C."/>
            <person name="Ke Z."/>
        </authorList>
    </citation>
    <scope>NUCLEOTIDE SEQUENCE</scope>
    <source>
        <strain evidence="6">LB-8</strain>
    </source>
</reference>
<protein>
    <submittedName>
        <fullName evidence="6">Lytic transglycosylase F</fullName>
    </submittedName>
</protein>
<accession>A0A9X2XT26</accession>
<dbReference type="SUPFAM" id="SSF53955">
    <property type="entry name" value="Lysozyme-like"/>
    <property type="match status" value="1"/>
</dbReference>